<dbReference type="CDD" id="cd16858">
    <property type="entry name" value="ING_ING3_Yng2p"/>
    <property type="match status" value="1"/>
</dbReference>
<dbReference type="SUPFAM" id="SSF57903">
    <property type="entry name" value="FYVE/PHD zinc finger"/>
    <property type="match status" value="1"/>
</dbReference>
<comment type="function">
    <text evidence="16">Component of an histone acetyltransferase complex.</text>
</comment>
<dbReference type="Gene3D" id="3.30.40.10">
    <property type="entry name" value="Zinc/RING finger domain, C3HC4 (zinc finger)"/>
    <property type="match status" value="1"/>
</dbReference>
<dbReference type="Pfam" id="PF12998">
    <property type="entry name" value="ING"/>
    <property type="match status" value="1"/>
</dbReference>
<dbReference type="GO" id="GO:0035267">
    <property type="term" value="C:NuA4 histone acetyltransferase complex"/>
    <property type="evidence" value="ECO:0007669"/>
    <property type="project" value="TreeGrafter"/>
</dbReference>
<keyword evidence="8" id="KW-0234">DNA repair</keyword>
<dbReference type="GO" id="GO:0005634">
    <property type="term" value="C:nucleus"/>
    <property type="evidence" value="ECO:0007669"/>
    <property type="project" value="UniProtKB-SubCell"/>
</dbReference>
<comment type="subunit">
    <text evidence="16">Component of an histone acetyltransferase complex. Interacts with H3K4me3 and to a lesser extent with H3K4me2.</text>
</comment>
<dbReference type="Gene3D" id="6.10.140.1740">
    <property type="match status" value="1"/>
</dbReference>
<evidence type="ECO:0000256" key="2">
    <source>
        <dbReference type="ARBA" id="ARBA00010210"/>
    </source>
</evidence>
<feature type="domain" description="PHD-type" evidence="19">
    <location>
        <begin position="477"/>
        <end position="528"/>
    </location>
</feature>
<accession>A0A194VP86</accession>
<evidence type="ECO:0000256" key="3">
    <source>
        <dbReference type="ARBA" id="ARBA00022723"/>
    </source>
</evidence>
<dbReference type="InterPro" id="IPR024610">
    <property type="entry name" value="ING_N_histone-binding"/>
</dbReference>
<evidence type="ECO:0000256" key="14">
    <source>
        <dbReference type="PIRSR" id="PIRSR628651-51"/>
    </source>
</evidence>
<keyword evidence="9 16" id="KW-0539">Nucleus</keyword>
<comment type="function">
    <text evidence="12">Component of the NuA4 histone acetyltransferase complex which is involved in transcriptional activation of selected genes principally by acetylation of nucleosomal histone H4 and H2A. The NuA4 complex is also involved in DNA repair. Involved in cell cycle progression and meiosis.</text>
</comment>
<gene>
    <name evidence="20" type="ORF">VM1G_01443</name>
</gene>
<dbReference type="GO" id="GO:0006281">
    <property type="term" value="P:DNA repair"/>
    <property type="evidence" value="ECO:0007669"/>
    <property type="project" value="UniProtKB-KW"/>
</dbReference>
<feature type="binding site" evidence="14">
    <location>
        <position position="480"/>
    </location>
    <ligand>
        <name>Zn(2+)</name>
        <dbReference type="ChEBI" id="CHEBI:29105"/>
        <label>1</label>
    </ligand>
</feature>
<evidence type="ECO:0000256" key="7">
    <source>
        <dbReference type="ARBA" id="ARBA00022853"/>
    </source>
</evidence>
<dbReference type="GO" id="GO:0051321">
    <property type="term" value="P:meiotic cell cycle"/>
    <property type="evidence" value="ECO:0007669"/>
    <property type="project" value="UniProtKB-KW"/>
</dbReference>
<evidence type="ECO:0000313" key="21">
    <source>
        <dbReference type="Proteomes" id="UP000078559"/>
    </source>
</evidence>
<dbReference type="GO" id="GO:0006325">
    <property type="term" value="P:chromatin organization"/>
    <property type="evidence" value="ECO:0007669"/>
    <property type="project" value="UniProtKB-KW"/>
</dbReference>
<feature type="site" description="Histone H3K4me3 binding" evidence="13">
    <location>
        <position position="479"/>
    </location>
</feature>
<sequence>MCKGNPKIQIQNTNFLPKGKKSPRQPRVLHKFLSIRSILSILFSILVARLVVGRGLSSILTYSSILKTPSDDLSIDFVRKAMPTVEPLDPALILDDWTNRVANLPEEIKFIQEEITDKDRKVAECLRIIEDKDSKIQRWIRMNSSAEPNPREEGYRKVVREQYARADELAAEKLQLTQRLQSIMDKHLKYLDRQIKSLYDRNEPGFTNPDELPSLLRPSAANNTAPSARSVNPSANPVTAALSPLANPPNPVGPKNGASQIRSIQTSQHVSASAPTSPAATMIMKRGARESSAGPGSTALPRAPRVNGVLGSAPNPSSGLARHQSLQPGTPKGHTATGVQRAGSAGPRTVLKGGIAPGRKGTPSGGISRSSKKGTPAGGPKSGLHRVRKSTKNSPSSTAESELSDADSGVSADESDTGAGVGAGAGGGVGAGGGRASGRGSLHAEGGRREGGGVRTKREHDEDDHMYMDDDDGSDNRKYCVCQKVSFGDMIACDNESCPYEWFHWSCVGLKSEPQQGGTWYCPVCTEAMKKKGK</sequence>
<keyword evidence="18" id="KW-0812">Transmembrane</keyword>
<dbReference type="AlphaFoldDB" id="A0A194VP86"/>
<dbReference type="SMART" id="SM00249">
    <property type="entry name" value="PHD"/>
    <property type="match status" value="1"/>
</dbReference>
<evidence type="ECO:0000256" key="12">
    <source>
        <dbReference type="ARBA" id="ARBA00037044"/>
    </source>
</evidence>
<feature type="site" description="Histone H3K4me3 binding" evidence="13">
    <location>
        <position position="502"/>
    </location>
</feature>
<dbReference type="InterPro" id="IPR001965">
    <property type="entry name" value="Znf_PHD"/>
</dbReference>
<comment type="domain">
    <text evidence="16">The PHD-type zinc finger mediates the binding to H3K4me3.</text>
</comment>
<keyword evidence="21" id="KW-1185">Reference proteome</keyword>
<evidence type="ECO:0000256" key="15">
    <source>
        <dbReference type="PROSITE-ProRule" id="PRU00146"/>
    </source>
</evidence>
<feature type="binding site" evidence="14">
    <location>
        <position position="525"/>
    </location>
    <ligand>
        <name>Zn(2+)</name>
        <dbReference type="ChEBI" id="CHEBI:29105"/>
        <label>2</label>
    </ligand>
</feature>
<reference evidence="20" key="1">
    <citation type="submission" date="2014-12" db="EMBL/GenBank/DDBJ databases">
        <title>Genome Sequence of Valsa Canker Pathogens Uncovers a Specific Adaption of Colonization on Woody Bark.</title>
        <authorList>
            <person name="Yin Z."/>
            <person name="Liu H."/>
            <person name="Gao X."/>
            <person name="Li Z."/>
            <person name="Song N."/>
            <person name="Ke X."/>
            <person name="Dai Q."/>
            <person name="Wu Y."/>
            <person name="Sun Y."/>
            <person name="Xu J.-R."/>
            <person name="Kang Z.K."/>
            <person name="Wang L."/>
            <person name="Huang L."/>
        </authorList>
    </citation>
    <scope>NUCLEOTIDE SEQUENCE [LARGE SCALE GENOMIC DNA]</scope>
    <source>
        <strain evidence="20">03-8</strain>
    </source>
</reference>
<proteinExistence type="inferred from homology"/>
<keyword evidence="7 16" id="KW-0156">Chromatin regulator</keyword>
<keyword evidence="6 14" id="KW-0862">Zinc</keyword>
<keyword evidence="10" id="KW-0469">Meiosis</keyword>
<feature type="compositionally biased region" description="Basic and acidic residues" evidence="17">
    <location>
        <begin position="445"/>
        <end position="470"/>
    </location>
</feature>
<feature type="binding site" evidence="14">
    <location>
        <position position="522"/>
    </location>
    <ligand>
        <name>Zn(2+)</name>
        <dbReference type="ChEBI" id="CHEBI:29105"/>
        <label>2</label>
    </ligand>
</feature>
<dbReference type="GO" id="GO:0008270">
    <property type="term" value="F:zinc ion binding"/>
    <property type="evidence" value="ECO:0007669"/>
    <property type="project" value="UniProtKB-KW"/>
</dbReference>
<feature type="compositionally biased region" description="Polar residues" evidence="17">
    <location>
        <begin position="392"/>
        <end position="401"/>
    </location>
</feature>
<keyword evidence="4" id="KW-0227">DNA damage</keyword>
<dbReference type="PROSITE" id="PS50016">
    <property type="entry name" value="ZF_PHD_2"/>
    <property type="match status" value="1"/>
</dbReference>
<dbReference type="GO" id="GO:0006355">
    <property type="term" value="P:regulation of DNA-templated transcription"/>
    <property type="evidence" value="ECO:0007669"/>
    <property type="project" value="TreeGrafter"/>
</dbReference>
<evidence type="ECO:0000256" key="17">
    <source>
        <dbReference type="SAM" id="MobiDB-lite"/>
    </source>
</evidence>
<feature type="binding site" evidence="14">
    <location>
        <position position="482"/>
    </location>
    <ligand>
        <name>Zn(2+)</name>
        <dbReference type="ChEBI" id="CHEBI:29105"/>
        <label>1</label>
    </ligand>
</feature>
<evidence type="ECO:0000256" key="5">
    <source>
        <dbReference type="ARBA" id="ARBA00022771"/>
    </source>
</evidence>
<evidence type="ECO:0000256" key="8">
    <source>
        <dbReference type="ARBA" id="ARBA00023204"/>
    </source>
</evidence>
<feature type="binding site" evidence="14">
    <location>
        <position position="498"/>
    </location>
    <ligand>
        <name>Zn(2+)</name>
        <dbReference type="ChEBI" id="CHEBI:29105"/>
        <label>2</label>
    </ligand>
</feature>
<feature type="binding site" evidence="14">
    <location>
        <position position="507"/>
    </location>
    <ligand>
        <name>Zn(2+)</name>
        <dbReference type="ChEBI" id="CHEBI:29105"/>
        <label>1</label>
    </ligand>
</feature>
<feature type="compositionally biased region" description="Low complexity" evidence="17">
    <location>
        <begin position="271"/>
        <end position="281"/>
    </location>
</feature>
<feature type="region of interest" description="Disordered" evidence="17">
    <location>
        <begin position="200"/>
        <end position="470"/>
    </location>
</feature>
<evidence type="ECO:0000256" key="10">
    <source>
        <dbReference type="ARBA" id="ARBA00023254"/>
    </source>
</evidence>
<dbReference type="PANTHER" id="PTHR10333:SF100">
    <property type="entry name" value="CHROMATIN MODIFICATION-RELATED PROTEIN YNG2"/>
    <property type="match status" value="1"/>
</dbReference>
<feature type="compositionally biased region" description="Polar residues" evidence="17">
    <location>
        <begin position="314"/>
        <end position="328"/>
    </location>
</feature>
<keyword evidence="18" id="KW-1133">Transmembrane helix</keyword>
<dbReference type="Proteomes" id="UP000078559">
    <property type="component" value="Chromosome 2"/>
</dbReference>
<protein>
    <recommendedName>
        <fullName evidence="16">Chromatin modification-related protein</fullName>
    </recommendedName>
</protein>
<dbReference type="InterPro" id="IPR019786">
    <property type="entry name" value="Zinc_finger_PHD-type_CS"/>
</dbReference>
<comment type="subcellular location">
    <subcellularLocation>
        <location evidence="1 16">Nucleus</location>
    </subcellularLocation>
</comment>
<dbReference type="InterPro" id="IPR019787">
    <property type="entry name" value="Znf_PHD-finger"/>
</dbReference>
<keyword evidence="18" id="KW-0472">Membrane</keyword>
<evidence type="ECO:0000256" key="13">
    <source>
        <dbReference type="PIRSR" id="PIRSR628651-50"/>
    </source>
</evidence>
<evidence type="ECO:0000313" key="20">
    <source>
        <dbReference type="EMBL" id="KUI65778.1"/>
    </source>
</evidence>
<feature type="binding site" evidence="14">
    <location>
        <position position="493"/>
    </location>
    <ligand>
        <name>Zn(2+)</name>
        <dbReference type="ChEBI" id="CHEBI:29105"/>
        <label>2</label>
    </ligand>
</feature>
<dbReference type="SMART" id="SM01408">
    <property type="entry name" value="ING"/>
    <property type="match status" value="1"/>
</dbReference>
<comment type="similarity">
    <text evidence="2 16">Belongs to the ING family.</text>
</comment>
<evidence type="ECO:0000256" key="6">
    <source>
        <dbReference type="ARBA" id="ARBA00022833"/>
    </source>
</evidence>
<evidence type="ECO:0000259" key="19">
    <source>
        <dbReference type="PROSITE" id="PS50016"/>
    </source>
</evidence>
<evidence type="ECO:0000256" key="11">
    <source>
        <dbReference type="ARBA" id="ARBA00023306"/>
    </source>
</evidence>
<keyword evidence="11" id="KW-0131">Cell cycle</keyword>
<feature type="binding site" evidence="14">
    <location>
        <position position="504"/>
    </location>
    <ligand>
        <name>Zn(2+)</name>
        <dbReference type="ChEBI" id="CHEBI:29105"/>
        <label>1</label>
    </ligand>
</feature>
<organism evidence="20 21">
    <name type="scientific">Cytospora mali</name>
    <name type="common">Apple Valsa canker fungus</name>
    <name type="synonym">Valsa mali</name>
    <dbReference type="NCBI Taxonomy" id="578113"/>
    <lineage>
        <taxon>Eukaryota</taxon>
        <taxon>Fungi</taxon>
        <taxon>Dikarya</taxon>
        <taxon>Ascomycota</taxon>
        <taxon>Pezizomycotina</taxon>
        <taxon>Sordariomycetes</taxon>
        <taxon>Sordariomycetidae</taxon>
        <taxon>Diaporthales</taxon>
        <taxon>Cytosporaceae</taxon>
        <taxon>Cytospora</taxon>
    </lineage>
</organism>
<name>A0A194VP86_CYTMA</name>
<feature type="compositionally biased region" description="Gly residues" evidence="17">
    <location>
        <begin position="419"/>
        <end position="437"/>
    </location>
</feature>
<dbReference type="CDD" id="cd15505">
    <property type="entry name" value="PHD_ING"/>
    <property type="match status" value="1"/>
</dbReference>
<dbReference type="OrthoDB" id="2505961at2759"/>
<evidence type="ECO:0000256" key="18">
    <source>
        <dbReference type="SAM" id="Phobius"/>
    </source>
</evidence>
<feature type="site" description="Histone H3K4me3 binding" evidence="13">
    <location>
        <position position="490"/>
    </location>
</feature>
<dbReference type="PROSITE" id="PS01359">
    <property type="entry name" value="ZF_PHD_1"/>
    <property type="match status" value="1"/>
</dbReference>
<evidence type="ECO:0000256" key="9">
    <source>
        <dbReference type="ARBA" id="ARBA00023242"/>
    </source>
</evidence>
<evidence type="ECO:0000256" key="1">
    <source>
        <dbReference type="ARBA" id="ARBA00004123"/>
    </source>
</evidence>
<evidence type="ECO:0000256" key="16">
    <source>
        <dbReference type="RuleBase" id="RU361213"/>
    </source>
</evidence>
<dbReference type="InterPro" id="IPR011011">
    <property type="entry name" value="Znf_FYVE_PHD"/>
</dbReference>
<dbReference type="InterPro" id="IPR013083">
    <property type="entry name" value="Znf_RING/FYVE/PHD"/>
</dbReference>
<feature type="compositionally biased region" description="Polar residues" evidence="17">
    <location>
        <begin position="257"/>
        <end position="270"/>
    </location>
</feature>
<dbReference type="InterPro" id="IPR028651">
    <property type="entry name" value="ING_fam"/>
</dbReference>
<evidence type="ECO:0000256" key="4">
    <source>
        <dbReference type="ARBA" id="ARBA00022763"/>
    </source>
</evidence>
<dbReference type="SMR" id="A0A194VP86"/>
<feature type="transmembrane region" description="Helical" evidence="18">
    <location>
        <begin position="28"/>
        <end position="52"/>
    </location>
</feature>
<keyword evidence="5 15" id="KW-0863">Zinc-finger</keyword>
<dbReference type="EMBL" id="CM003099">
    <property type="protein sequence ID" value="KUI65778.1"/>
    <property type="molecule type" value="Genomic_DNA"/>
</dbReference>
<feature type="compositionally biased region" description="Polar residues" evidence="17">
    <location>
        <begin position="220"/>
        <end position="237"/>
    </location>
</feature>
<feature type="site" description="Histone H3K4me3 binding" evidence="13">
    <location>
        <position position="494"/>
    </location>
</feature>
<keyword evidence="3 14" id="KW-0479">Metal-binding</keyword>
<dbReference type="PANTHER" id="PTHR10333">
    <property type="entry name" value="INHIBITOR OF GROWTH PROTEIN"/>
    <property type="match status" value="1"/>
</dbReference>